<dbReference type="Gramene" id="scaffold_800741.1">
    <property type="protein sequence ID" value="scaffold_800741.1"/>
    <property type="gene ID" value="scaffold_800741.1"/>
</dbReference>
<evidence type="ECO:0000313" key="1">
    <source>
        <dbReference type="EMBL" id="EFH39934.1"/>
    </source>
</evidence>
<evidence type="ECO:0000313" key="2">
    <source>
        <dbReference type="Proteomes" id="UP000008694"/>
    </source>
</evidence>
<protein>
    <submittedName>
        <fullName evidence="1">Uncharacterized protein</fullName>
    </submittedName>
</protein>
<proteinExistence type="predicted"/>
<dbReference type="HOGENOM" id="CLU_208711_0_0_1"/>
<keyword evidence="2" id="KW-1185">Reference proteome</keyword>
<dbReference type="eggNOG" id="ENOG502T1W8">
    <property type="taxonomic scope" value="Eukaryota"/>
</dbReference>
<dbReference type="AlphaFoldDB" id="D7MP98"/>
<dbReference type="EMBL" id="GL348720">
    <property type="protein sequence ID" value="EFH39934.1"/>
    <property type="molecule type" value="Genomic_DNA"/>
</dbReference>
<organism evidence="2">
    <name type="scientific">Arabidopsis lyrata subsp. lyrata</name>
    <name type="common">Lyre-leaved rock-cress</name>
    <dbReference type="NCBI Taxonomy" id="81972"/>
    <lineage>
        <taxon>Eukaryota</taxon>
        <taxon>Viridiplantae</taxon>
        <taxon>Streptophyta</taxon>
        <taxon>Embryophyta</taxon>
        <taxon>Tracheophyta</taxon>
        <taxon>Spermatophyta</taxon>
        <taxon>Magnoliopsida</taxon>
        <taxon>eudicotyledons</taxon>
        <taxon>Gunneridae</taxon>
        <taxon>Pentapetalae</taxon>
        <taxon>rosids</taxon>
        <taxon>malvids</taxon>
        <taxon>Brassicales</taxon>
        <taxon>Brassicaceae</taxon>
        <taxon>Camelineae</taxon>
        <taxon>Arabidopsis</taxon>
    </lineage>
</organism>
<dbReference type="Proteomes" id="UP000008694">
    <property type="component" value="Unassembled WGS sequence"/>
</dbReference>
<accession>D7MP98</accession>
<sequence length="62" mass="6787">MHSSNLLLEEPIMMASILKPFKSIVGTLGPKYRSVEALSGCLKTGMSGTNHRPNFFVCFPVC</sequence>
<name>D7MP98_ARALL</name>
<gene>
    <name evidence="1" type="ORF">ARALYDRAFT_917341</name>
</gene>
<dbReference type="STRING" id="81972.D7MP98"/>
<reference evidence="2" key="1">
    <citation type="journal article" date="2011" name="Nat. Genet.">
        <title>The Arabidopsis lyrata genome sequence and the basis of rapid genome size change.</title>
        <authorList>
            <person name="Hu T.T."/>
            <person name="Pattyn P."/>
            <person name="Bakker E.G."/>
            <person name="Cao J."/>
            <person name="Cheng J.-F."/>
            <person name="Clark R.M."/>
            <person name="Fahlgren N."/>
            <person name="Fawcett J.A."/>
            <person name="Grimwood J."/>
            <person name="Gundlach H."/>
            <person name="Haberer G."/>
            <person name="Hollister J.D."/>
            <person name="Ossowski S."/>
            <person name="Ottilar R.P."/>
            <person name="Salamov A.A."/>
            <person name="Schneeberger K."/>
            <person name="Spannagl M."/>
            <person name="Wang X."/>
            <person name="Yang L."/>
            <person name="Nasrallah M.E."/>
            <person name="Bergelson J."/>
            <person name="Carrington J.C."/>
            <person name="Gaut B.S."/>
            <person name="Schmutz J."/>
            <person name="Mayer K.F.X."/>
            <person name="Van de Peer Y."/>
            <person name="Grigoriev I.V."/>
            <person name="Nordborg M."/>
            <person name="Weigel D."/>
            <person name="Guo Y.-L."/>
        </authorList>
    </citation>
    <scope>NUCLEOTIDE SEQUENCE [LARGE SCALE GENOMIC DNA]</scope>
    <source>
        <strain evidence="2">cv. MN47</strain>
    </source>
</reference>